<feature type="compositionally biased region" description="Polar residues" evidence="1">
    <location>
        <begin position="178"/>
        <end position="191"/>
    </location>
</feature>
<feature type="region of interest" description="Disordered" evidence="1">
    <location>
        <begin position="171"/>
        <end position="191"/>
    </location>
</feature>
<dbReference type="RefSeq" id="WP_111333108.1">
    <property type="nucleotide sequence ID" value="NZ_CP030032.1"/>
</dbReference>
<dbReference type="OrthoDB" id="9795345at2"/>
<evidence type="ECO:0000313" key="2">
    <source>
        <dbReference type="EMBL" id="AWV88984.1"/>
    </source>
</evidence>
<name>A0A2Z4FJY4_9DELT</name>
<gene>
    <name evidence="2" type="ORF">DN745_06365</name>
</gene>
<dbReference type="AlphaFoldDB" id="A0A2Z4FJY4"/>
<dbReference type="Pfam" id="PF07879">
    <property type="entry name" value="PHB_acc_N"/>
    <property type="match status" value="1"/>
</dbReference>
<dbReference type="InterPro" id="IPR012909">
    <property type="entry name" value="PHA_DNA-bd_N"/>
</dbReference>
<dbReference type="EMBL" id="CP030032">
    <property type="protein sequence ID" value="AWV88984.1"/>
    <property type="molecule type" value="Genomic_DNA"/>
</dbReference>
<evidence type="ECO:0000256" key="1">
    <source>
        <dbReference type="SAM" id="MobiDB-lite"/>
    </source>
</evidence>
<dbReference type="Proteomes" id="UP000249799">
    <property type="component" value="Chromosome"/>
</dbReference>
<evidence type="ECO:0000313" key="3">
    <source>
        <dbReference type="Proteomes" id="UP000249799"/>
    </source>
</evidence>
<proteinExistence type="predicted"/>
<dbReference type="Gene3D" id="1.20.5.170">
    <property type="match status" value="1"/>
</dbReference>
<keyword evidence="3" id="KW-1185">Reference proteome</keyword>
<accession>A0A2Z4FJY4</accession>
<organism evidence="2 3">
    <name type="scientific">Bradymonas sediminis</name>
    <dbReference type="NCBI Taxonomy" id="1548548"/>
    <lineage>
        <taxon>Bacteria</taxon>
        <taxon>Deltaproteobacteria</taxon>
        <taxon>Bradymonadales</taxon>
        <taxon>Bradymonadaceae</taxon>
        <taxon>Bradymonas</taxon>
    </lineage>
</organism>
<protein>
    <submittedName>
        <fullName evidence="2">Uncharacterized protein</fullName>
    </submittedName>
</protein>
<dbReference type="KEGG" id="bsed:DN745_06365"/>
<sequence length="191" mass="22248">MTRIIKRYPNRKLYDTDQSTYITLEQIEALVRGGEDLRIVDNTSGEDITKATLAHIIFEHEKTRPDGLPLNTLRGIIQSGEEFINRLQSPVSQFREEFRRKAEAIEEGSKAVRDFVDSTQRSIDEMQVRIDDRLRDAVDQITHIPEMKREMRQMQTRMSTMQSQIDRLEREVRAQRSGGAQISSDPFRNLP</sequence>
<reference evidence="2 3" key="1">
    <citation type="submission" date="2018-06" db="EMBL/GenBank/DDBJ databases">
        <title>Lujinxingia sediminis gen. nov. sp. nov., a new facultative anaerobic member of the class Deltaproteobacteria, and proposal of Lujinxingaceae fam. nov.</title>
        <authorList>
            <person name="Guo L.-Y."/>
            <person name="Li C.-M."/>
            <person name="Wang S."/>
            <person name="Du Z.-J."/>
        </authorList>
    </citation>
    <scope>NUCLEOTIDE SEQUENCE [LARGE SCALE GENOMIC DNA]</scope>
    <source>
        <strain evidence="2 3">FA350</strain>
    </source>
</reference>